<sequence>MRNNDVDEFIALTKSTRQLAREFLANNNGALEYALNDFYDTCHGGFVTEIRPPAPKLNKLFDRYRSEKADSICTDGLVRFVCDLGLQLEDPVTLCMVHIMKCTGLHDSISRDQFVHNWHDQMCNDLADIKDKLQEQESKLRTDSEYFETIYNYTYGLILESDHKQLTVEVAAEYWKLFFDDSKGYRYAVQPSNQLIELWSAYLLDQDVLRISRDAWRMFFKFVRKYPTIQAVKDNYNELDAWPLLIDEFYEHLDDLGLL</sequence>
<dbReference type="OrthoDB" id="27198at2759"/>
<dbReference type="Gene3D" id="1.10.8.10">
    <property type="entry name" value="DNA helicase RuvA subunit, C-terminal domain"/>
    <property type="match status" value="1"/>
</dbReference>
<dbReference type="PANTHER" id="PTHR12281:SF31">
    <property type="entry name" value="DCN1-LIKE PROTEIN 3"/>
    <property type="match status" value="1"/>
</dbReference>
<dbReference type="GO" id="GO:0000151">
    <property type="term" value="C:ubiquitin ligase complex"/>
    <property type="evidence" value="ECO:0007669"/>
    <property type="project" value="TreeGrafter"/>
</dbReference>
<dbReference type="GO" id="GO:0032182">
    <property type="term" value="F:ubiquitin-like protein binding"/>
    <property type="evidence" value="ECO:0007669"/>
    <property type="project" value="TreeGrafter"/>
</dbReference>
<evidence type="ECO:0000256" key="1">
    <source>
        <dbReference type="RuleBase" id="RU410713"/>
    </source>
</evidence>
<name>A0A1G4J8R1_9SACH</name>
<comment type="function">
    <text evidence="1">Neddylation of cullins play an essential role in the regulation of SCF-type complexes activity.</text>
</comment>
<dbReference type="Pfam" id="PF14555">
    <property type="entry name" value="UBA_4"/>
    <property type="match status" value="1"/>
</dbReference>
<gene>
    <name evidence="3" type="ORF">LANO_0C07690G</name>
</gene>
<evidence type="ECO:0000259" key="2">
    <source>
        <dbReference type="PROSITE" id="PS51229"/>
    </source>
</evidence>
<dbReference type="GO" id="GO:0097602">
    <property type="term" value="F:cullin family protein binding"/>
    <property type="evidence" value="ECO:0007669"/>
    <property type="project" value="TreeGrafter"/>
</dbReference>
<dbReference type="PROSITE" id="PS51229">
    <property type="entry name" value="DCUN1"/>
    <property type="match status" value="1"/>
</dbReference>
<dbReference type="GO" id="GO:0045116">
    <property type="term" value="P:protein neddylation"/>
    <property type="evidence" value="ECO:0007669"/>
    <property type="project" value="TreeGrafter"/>
</dbReference>
<dbReference type="Gene3D" id="1.10.238.10">
    <property type="entry name" value="EF-hand"/>
    <property type="match status" value="1"/>
</dbReference>
<evidence type="ECO:0000313" key="4">
    <source>
        <dbReference type="Proteomes" id="UP000189911"/>
    </source>
</evidence>
<dbReference type="Gene3D" id="1.10.238.200">
    <property type="entry name" value="Cullin, PONY binding domain"/>
    <property type="match status" value="1"/>
</dbReference>
<dbReference type="Proteomes" id="UP000189911">
    <property type="component" value="Chromosome C"/>
</dbReference>
<dbReference type="InterPro" id="IPR014764">
    <property type="entry name" value="DCN-prot"/>
</dbReference>
<dbReference type="PANTHER" id="PTHR12281">
    <property type="entry name" value="RP42 RELATED"/>
    <property type="match status" value="1"/>
</dbReference>
<dbReference type="EMBL" id="LT598446">
    <property type="protein sequence ID" value="SCU86347.1"/>
    <property type="molecule type" value="Genomic_DNA"/>
</dbReference>
<accession>A0A1G4J8R1</accession>
<evidence type="ECO:0000313" key="3">
    <source>
        <dbReference type="EMBL" id="SCU86347.1"/>
    </source>
</evidence>
<dbReference type="InterPro" id="IPR042460">
    <property type="entry name" value="DCN1-like_PONY"/>
</dbReference>
<keyword evidence="4" id="KW-1185">Reference proteome</keyword>
<organism evidence="3 4">
    <name type="scientific">Lachancea nothofagi CBS 11611</name>
    <dbReference type="NCBI Taxonomy" id="1266666"/>
    <lineage>
        <taxon>Eukaryota</taxon>
        <taxon>Fungi</taxon>
        <taxon>Dikarya</taxon>
        <taxon>Ascomycota</taxon>
        <taxon>Saccharomycotina</taxon>
        <taxon>Saccharomycetes</taxon>
        <taxon>Saccharomycetales</taxon>
        <taxon>Saccharomycetaceae</taxon>
        <taxon>Lachancea</taxon>
    </lineage>
</organism>
<dbReference type="GO" id="GO:0031624">
    <property type="term" value="F:ubiquitin conjugating enzyme binding"/>
    <property type="evidence" value="ECO:0007669"/>
    <property type="project" value="TreeGrafter"/>
</dbReference>
<feature type="domain" description="DCUN1" evidence="2">
    <location>
        <begin position="52"/>
        <end position="254"/>
    </location>
</feature>
<dbReference type="Pfam" id="PF03556">
    <property type="entry name" value="Cullin_binding"/>
    <property type="match status" value="1"/>
</dbReference>
<protein>
    <recommendedName>
        <fullName evidence="1">Defective in cullin neddylation protein</fullName>
    </recommendedName>
</protein>
<dbReference type="InterPro" id="IPR005176">
    <property type="entry name" value="PONY_dom"/>
</dbReference>
<proteinExistence type="predicted"/>
<reference evidence="4" key="1">
    <citation type="submission" date="2016-03" db="EMBL/GenBank/DDBJ databases">
        <authorList>
            <person name="Devillers Hugo."/>
        </authorList>
    </citation>
    <scope>NUCLEOTIDE SEQUENCE [LARGE SCALE GENOMIC DNA]</scope>
</reference>
<dbReference type="AlphaFoldDB" id="A0A1G4J8R1"/>